<accession>A0ABN8M811</accession>
<feature type="region of interest" description="Disordered" evidence="1">
    <location>
        <begin position="485"/>
        <end position="513"/>
    </location>
</feature>
<sequence>MDHDRRKKEVSHGMSDFKSRYSVNGRDKAAQCIKPLDNYIGWESEEMEDGPERLRSRESDLTKEERMVLDMELSPHGPGLDVLNVSDTKDIHRRKSDVRPLPKAASTLLTKQPRRKSTSEVTIEHHYCRNNSNLQPSLAAWRNNENAAKSKHAGLIGDSETHTVPHLPHLSRRDTFQLSNQPEPVNREESINIRLNNDHRRYGAYTENVMGKKGLDNQNFTNRQHLPVHSKLTRGRSFSDSDLEDSFITEEQKEELERLKQHIYETNSRRKCSKKINGKKSDLSSNGCTGKHSTTEGIIFPVLTEKSLKRHSKSHEMVNWSTAPRSLVLLTNGMDTKKPISSKARASFTKDPNLHVDSADYMIETDFYESGTLMNGESNELSIMPSATAHSSENLKKQDLTNRLYFPTPPTSEDGDFSDSFPGVRDRLRARSEPGDVGSRRTFPTFKQFQSRERSESDALKAKVQSFIEKPLPNLPHSTLRVKRSSNEANAKSGHFKTGSGANIAQEPRRRKEGVINIHTCPNLNLYSDRSWMYQGKSSKKHRYIRGPATPAPPVESVFSEDNYKQGSS</sequence>
<organism evidence="2 3">
    <name type="scientific">Porites evermanni</name>
    <dbReference type="NCBI Taxonomy" id="104178"/>
    <lineage>
        <taxon>Eukaryota</taxon>
        <taxon>Metazoa</taxon>
        <taxon>Cnidaria</taxon>
        <taxon>Anthozoa</taxon>
        <taxon>Hexacorallia</taxon>
        <taxon>Scleractinia</taxon>
        <taxon>Fungiina</taxon>
        <taxon>Poritidae</taxon>
        <taxon>Porites</taxon>
    </lineage>
</organism>
<evidence type="ECO:0000256" key="1">
    <source>
        <dbReference type="SAM" id="MobiDB-lite"/>
    </source>
</evidence>
<evidence type="ECO:0000313" key="3">
    <source>
        <dbReference type="Proteomes" id="UP001159427"/>
    </source>
</evidence>
<gene>
    <name evidence="2" type="ORF">PEVE_00027011</name>
</gene>
<feature type="compositionally biased region" description="Basic and acidic residues" evidence="1">
    <location>
        <begin position="50"/>
        <end position="62"/>
    </location>
</feature>
<feature type="region of interest" description="Disordered" evidence="1">
    <location>
        <begin position="43"/>
        <end position="62"/>
    </location>
</feature>
<dbReference type="EMBL" id="CALNXI010000369">
    <property type="protein sequence ID" value="CAH3025739.1"/>
    <property type="molecule type" value="Genomic_DNA"/>
</dbReference>
<name>A0ABN8M811_9CNID</name>
<evidence type="ECO:0000313" key="2">
    <source>
        <dbReference type="EMBL" id="CAH3025739.1"/>
    </source>
</evidence>
<proteinExistence type="predicted"/>
<comment type="caution">
    <text evidence="2">The sequence shown here is derived from an EMBL/GenBank/DDBJ whole genome shotgun (WGS) entry which is preliminary data.</text>
</comment>
<dbReference type="Proteomes" id="UP001159427">
    <property type="component" value="Unassembled WGS sequence"/>
</dbReference>
<reference evidence="2 3" key="1">
    <citation type="submission" date="2022-05" db="EMBL/GenBank/DDBJ databases">
        <authorList>
            <consortium name="Genoscope - CEA"/>
            <person name="William W."/>
        </authorList>
    </citation>
    <scope>NUCLEOTIDE SEQUENCE [LARGE SCALE GENOMIC DNA]</scope>
</reference>
<feature type="region of interest" description="Disordered" evidence="1">
    <location>
        <begin position="537"/>
        <end position="569"/>
    </location>
</feature>
<protein>
    <submittedName>
        <fullName evidence="2">Uncharacterized protein</fullName>
    </submittedName>
</protein>
<feature type="region of interest" description="Disordered" evidence="1">
    <location>
        <begin position="1"/>
        <end position="20"/>
    </location>
</feature>
<keyword evidence="3" id="KW-1185">Reference proteome</keyword>